<evidence type="ECO:0000313" key="2">
    <source>
        <dbReference type="EMBL" id="KIL69404.1"/>
    </source>
</evidence>
<dbReference type="AlphaFoldDB" id="A0A0C2TQ83"/>
<gene>
    <name evidence="2" type="ORF">M378DRAFT_157664</name>
</gene>
<organism evidence="2 3">
    <name type="scientific">Amanita muscaria (strain Koide BX008)</name>
    <dbReference type="NCBI Taxonomy" id="946122"/>
    <lineage>
        <taxon>Eukaryota</taxon>
        <taxon>Fungi</taxon>
        <taxon>Dikarya</taxon>
        <taxon>Basidiomycota</taxon>
        <taxon>Agaricomycotina</taxon>
        <taxon>Agaricomycetes</taxon>
        <taxon>Agaricomycetidae</taxon>
        <taxon>Agaricales</taxon>
        <taxon>Pluteineae</taxon>
        <taxon>Amanitaceae</taxon>
        <taxon>Amanita</taxon>
    </lineage>
</organism>
<sequence length="91" mass="10252">MSLSYLEISGSGEKEATFIRYRDSGRKQVQVAATGKFLPTNTSTVNRVIRRSYKNYWRIHEPEKRKGKITSGQQDPSFSCGGGGSHQLHTF</sequence>
<name>A0A0C2TQ83_AMAMK</name>
<dbReference type="Proteomes" id="UP000054549">
    <property type="component" value="Unassembled WGS sequence"/>
</dbReference>
<protein>
    <submittedName>
        <fullName evidence="2">Uncharacterized protein</fullName>
    </submittedName>
</protein>
<evidence type="ECO:0000313" key="3">
    <source>
        <dbReference type="Proteomes" id="UP000054549"/>
    </source>
</evidence>
<evidence type="ECO:0000256" key="1">
    <source>
        <dbReference type="SAM" id="MobiDB-lite"/>
    </source>
</evidence>
<accession>A0A0C2TQ83</accession>
<reference evidence="2 3" key="1">
    <citation type="submission" date="2014-04" db="EMBL/GenBank/DDBJ databases">
        <title>Evolutionary Origins and Diversification of the Mycorrhizal Mutualists.</title>
        <authorList>
            <consortium name="DOE Joint Genome Institute"/>
            <consortium name="Mycorrhizal Genomics Consortium"/>
            <person name="Kohler A."/>
            <person name="Kuo A."/>
            <person name="Nagy L.G."/>
            <person name="Floudas D."/>
            <person name="Copeland A."/>
            <person name="Barry K.W."/>
            <person name="Cichocki N."/>
            <person name="Veneault-Fourrey C."/>
            <person name="LaButti K."/>
            <person name="Lindquist E.A."/>
            <person name="Lipzen A."/>
            <person name="Lundell T."/>
            <person name="Morin E."/>
            <person name="Murat C."/>
            <person name="Riley R."/>
            <person name="Ohm R."/>
            <person name="Sun H."/>
            <person name="Tunlid A."/>
            <person name="Henrissat B."/>
            <person name="Grigoriev I.V."/>
            <person name="Hibbett D.S."/>
            <person name="Martin F."/>
        </authorList>
    </citation>
    <scope>NUCLEOTIDE SEQUENCE [LARGE SCALE GENOMIC DNA]</scope>
    <source>
        <strain evidence="2 3">Koide BX008</strain>
    </source>
</reference>
<keyword evidence="3" id="KW-1185">Reference proteome</keyword>
<proteinExistence type="predicted"/>
<dbReference type="InParanoid" id="A0A0C2TQ83"/>
<dbReference type="EMBL" id="KN818226">
    <property type="protein sequence ID" value="KIL69404.1"/>
    <property type="molecule type" value="Genomic_DNA"/>
</dbReference>
<feature type="region of interest" description="Disordered" evidence="1">
    <location>
        <begin position="62"/>
        <end position="91"/>
    </location>
</feature>
<dbReference type="HOGENOM" id="CLU_2426563_0_0_1"/>